<feature type="domain" description="Protein kinase" evidence="17">
    <location>
        <begin position="119"/>
        <end position="385"/>
    </location>
</feature>
<dbReference type="PROSITE" id="PS50002">
    <property type="entry name" value="SH3"/>
    <property type="match status" value="1"/>
</dbReference>
<dbReference type="Proteomes" id="UP000504633">
    <property type="component" value="Unplaced"/>
</dbReference>
<feature type="compositionally biased region" description="Basic residues" evidence="15">
    <location>
        <begin position="477"/>
        <end position="488"/>
    </location>
</feature>
<feature type="compositionally biased region" description="Low complexity" evidence="15">
    <location>
        <begin position="1114"/>
        <end position="1127"/>
    </location>
</feature>
<evidence type="ECO:0000256" key="15">
    <source>
        <dbReference type="SAM" id="MobiDB-lite"/>
    </source>
</evidence>
<dbReference type="PANTHER" id="PTHR44329">
    <property type="entry name" value="SERINE/THREONINE-PROTEIN KINASE TNNI3K-RELATED"/>
    <property type="match status" value="1"/>
</dbReference>
<dbReference type="PROSITE" id="PS00108">
    <property type="entry name" value="PROTEIN_KINASE_ST"/>
    <property type="match status" value="1"/>
</dbReference>
<evidence type="ECO:0000259" key="17">
    <source>
        <dbReference type="PROSITE" id="PS50011"/>
    </source>
</evidence>
<comment type="cofactor">
    <cofactor evidence="1">
        <name>Mg(2+)</name>
        <dbReference type="ChEBI" id="CHEBI:18420"/>
    </cofactor>
</comment>
<comment type="catalytic activity">
    <reaction evidence="12">
        <text>L-seryl-[protein] + ATP = O-phospho-L-seryl-[protein] + ADP + H(+)</text>
        <dbReference type="Rhea" id="RHEA:17989"/>
        <dbReference type="Rhea" id="RHEA-COMP:9863"/>
        <dbReference type="Rhea" id="RHEA-COMP:11604"/>
        <dbReference type="ChEBI" id="CHEBI:15378"/>
        <dbReference type="ChEBI" id="CHEBI:29999"/>
        <dbReference type="ChEBI" id="CHEBI:30616"/>
        <dbReference type="ChEBI" id="CHEBI:83421"/>
        <dbReference type="ChEBI" id="CHEBI:456216"/>
        <dbReference type="EC" id="2.7.11.25"/>
    </reaction>
</comment>
<evidence type="ECO:0000256" key="6">
    <source>
        <dbReference type="ARBA" id="ARBA00022679"/>
    </source>
</evidence>
<evidence type="ECO:0000256" key="5">
    <source>
        <dbReference type="ARBA" id="ARBA00022527"/>
    </source>
</evidence>
<dbReference type="CDD" id="cd11876">
    <property type="entry name" value="SH3_MLK"/>
    <property type="match status" value="1"/>
</dbReference>
<evidence type="ECO:0000256" key="4">
    <source>
        <dbReference type="ARBA" id="ARBA00022443"/>
    </source>
</evidence>
<accession>A0A6J2SZU6</accession>
<feature type="region of interest" description="Disordered" evidence="15">
    <location>
        <begin position="918"/>
        <end position="949"/>
    </location>
</feature>
<name>A0A6J2SZU6_DROHY</name>
<feature type="compositionally biased region" description="Basic and acidic residues" evidence="15">
    <location>
        <begin position="1"/>
        <end position="10"/>
    </location>
</feature>
<dbReference type="PANTHER" id="PTHR44329:SF293">
    <property type="entry name" value="MITOGEN-ACTIVATED PROTEIN KINASE KINASE KINASE"/>
    <property type="match status" value="1"/>
</dbReference>
<dbReference type="InterPro" id="IPR000719">
    <property type="entry name" value="Prot_kinase_dom"/>
</dbReference>
<dbReference type="GO" id="GO:0005524">
    <property type="term" value="F:ATP binding"/>
    <property type="evidence" value="ECO:0007669"/>
    <property type="project" value="UniProtKB-KW"/>
</dbReference>
<dbReference type="InterPro" id="IPR001245">
    <property type="entry name" value="Ser-Thr/Tyr_kinase_cat_dom"/>
</dbReference>
<dbReference type="PROSITE" id="PS50011">
    <property type="entry name" value="PROTEIN_KINASE_DOM"/>
    <property type="match status" value="1"/>
</dbReference>
<dbReference type="FunFam" id="1.10.510.10:FF:000076">
    <property type="entry name" value="Mitogen-activated protein kinase kinase kinase"/>
    <property type="match status" value="1"/>
</dbReference>
<evidence type="ECO:0000256" key="3">
    <source>
        <dbReference type="ARBA" id="ARBA00012406"/>
    </source>
</evidence>
<comment type="catalytic activity">
    <reaction evidence="11">
        <text>L-threonyl-[protein] + ATP = O-phospho-L-threonyl-[protein] + ADP + H(+)</text>
        <dbReference type="Rhea" id="RHEA:46608"/>
        <dbReference type="Rhea" id="RHEA-COMP:11060"/>
        <dbReference type="Rhea" id="RHEA-COMP:11605"/>
        <dbReference type="ChEBI" id="CHEBI:15378"/>
        <dbReference type="ChEBI" id="CHEBI:30013"/>
        <dbReference type="ChEBI" id="CHEBI:30616"/>
        <dbReference type="ChEBI" id="CHEBI:61977"/>
        <dbReference type="ChEBI" id="CHEBI:456216"/>
        <dbReference type="EC" id="2.7.11.25"/>
    </reaction>
</comment>
<keyword evidence="8" id="KW-0547">Nucleotide-binding</keyword>
<dbReference type="PRINTS" id="PR00109">
    <property type="entry name" value="TYRKINASE"/>
</dbReference>
<dbReference type="SMART" id="SM00220">
    <property type="entry name" value="S_TKc"/>
    <property type="match status" value="1"/>
</dbReference>
<feature type="region of interest" description="Disordered" evidence="15">
    <location>
        <begin position="1082"/>
        <end position="1127"/>
    </location>
</feature>
<feature type="region of interest" description="Disordered" evidence="15">
    <location>
        <begin position="1"/>
        <end position="28"/>
    </location>
</feature>
<evidence type="ECO:0000313" key="18">
    <source>
        <dbReference type="Proteomes" id="UP000504633"/>
    </source>
</evidence>
<keyword evidence="5" id="KW-0723">Serine/threonine-protein kinase</keyword>
<evidence type="ECO:0000256" key="2">
    <source>
        <dbReference type="ARBA" id="ARBA00006529"/>
    </source>
</evidence>
<feature type="coiled-coil region" evidence="14">
    <location>
        <begin position="403"/>
        <end position="454"/>
    </location>
</feature>
<keyword evidence="6" id="KW-0808">Transferase</keyword>
<evidence type="ECO:0000256" key="14">
    <source>
        <dbReference type="SAM" id="Coils"/>
    </source>
</evidence>
<feature type="compositionally biased region" description="Low complexity" evidence="15">
    <location>
        <begin position="1096"/>
        <end position="1106"/>
    </location>
</feature>
<dbReference type="AlphaFoldDB" id="A0A6J2SZU6"/>
<dbReference type="CDD" id="cd14061">
    <property type="entry name" value="STKc_MLK"/>
    <property type="match status" value="1"/>
</dbReference>
<keyword evidence="14" id="KW-0175">Coiled coil</keyword>
<dbReference type="Gene3D" id="2.30.30.40">
    <property type="entry name" value="SH3 Domains"/>
    <property type="match status" value="1"/>
</dbReference>
<reference evidence="19" key="1">
    <citation type="submission" date="2025-08" db="UniProtKB">
        <authorList>
            <consortium name="RefSeq"/>
        </authorList>
    </citation>
    <scope>IDENTIFICATION</scope>
    <source>
        <strain evidence="19">15085-1641.00</strain>
        <tissue evidence="19">Whole body</tissue>
    </source>
</reference>
<dbReference type="Pfam" id="PF07714">
    <property type="entry name" value="PK_Tyr_Ser-Thr"/>
    <property type="match status" value="1"/>
</dbReference>
<proteinExistence type="inferred from homology"/>
<dbReference type="Pfam" id="PF00018">
    <property type="entry name" value="SH3_1"/>
    <property type="match status" value="1"/>
</dbReference>
<evidence type="ECO:0000256" key="13">
    <source>
        <dbReference type="PROSITE-ProRule" id="PRU00192"/>
    </source>
</evidence>
<dbReference type="GO" id="GO:0004706">
    <property type="term" value="F:JUN kinase kinase kinase activity"/>
    <property type="evidence" value="ECO:0007669"/>
    <property type="project" value="TreeGrafter"/>
</dbReference>
<dbReference type="Gene3D" id="1.10.510.10">
    <property type="entry name" value="Transferase(Phosphotransferase) domain 1"/>
    <property type="match status" value="1"/>
</dbReference>
<dbReference type="GeneID" id="111595007"/>
<dbReference type="SUPFAM" id="SSF50044">
    <property type="entry name" value="SH3-domain"/>
    <property type="match status" value="1"/>
</dbReference>
<feature type="compositionally biased region" description="Polar residues" evidence="15">
    <location>
        <begin position="1019"/>
        <end position="1032"/>
    </location>
</feature>
<evidence type="ECO:0000256" key="12">
    <source>
        <dbReference type="ARBA" id="ARBA00048329"/>
    </source>
</evidence>
<dbReference type="PRINTS" id="PR00452">
    <property type="entry name" value="SH3DOMAIN"/>
</dbReference>
<feature type="region of interest" description="Disordered" evidence="15">
    <location>
        <begin position="729"/>
        <end position="749"/>
    </location>
</feature>
<evidence type="ECO:0000256" key="7">
    <source>
        <dbReference type="ARBA" id="ARBA00022737"/>
    </source>
</evidence>
<dbReference type="Gene3D" id="3.30.200.20">
    <property type="entry name" value="Phosphorylase Kinase, domain 1"/>
    <property type="match status" value="1"/>
</dbReference>
<feature type="compositionally biased region" description="Low complexity" evidence="15">
    <location>
        <begin position="924"/>
        <end position="936"/>
    </location>
</feature>
<dbReference type="OrthoDB" id="339325at2759"/>
<evidence type="ECO:0000259" key="16">
    <source>
        <dbReference type="PROSITE" id="PS50002"/>
    </source>
</evidence>
<feature type="region of interest" description="Disordered" evidence="15">
    <location>
        <begin position="1019"/>
        <end position="1064"/>
    </location>
</feature>
<evidence type="ECO:0000256" key="10">
    <source>
        <dbReference type="ARBA" id="ARBA00022840"/>
    </source>
</evidence>
<dbReference type="SUPFAM" id="SSF56112">
    <property type="entry name" value="Protein kinase-like (PK-like)"/>
    <property type="match status" value="1"/>
</dbReference>
<evidence type="ECO:0000256" key="1">
    <source>
        <dbReference type="ARBA" id="ARBA00001946"/>
    </source>
</evidence>
<dbReference type="InterPro" id="IPR051681">
    <property type="entry name" value="Ser/Thr_Kinases-Pseudokinases"/>
</dbReference>
<keyword evidence="9" id="KW-0418">Kinase</keyword>
<keyword evidence="10" id="KW-0067">ATP-binding</keyword>
<dbReference type="EC" id="2.7.11.25" evidence="3"/>
<dbReference type="InterPro" id="IPR011009">
    <property type="entry name" value="Kinase-like_dom_sf"/>
</dbReference>
<feature type="region of interest" description="Disordered" evidence="15">
    <location>
        <begin position="860"/>
        <end position="885"/>
    </location>
</feature>
<dbReference type="GO" id="GO:0006950">
    <property type="term" value="P:response to stress"/>
    <property type="evidence" value="ECO:0007669"/>
    <property type="project" value="UniProtKB-ARBA"/>
</dbReference>
<evidence type="ECO:0000256" key="8">
    <source>
        <dbReference type="ARBA" id="ARBA00022741"/>
    </source>
</evidence>
<keyword evidence="18" id="KW-1185">Reference proteome</keyword>
<sequence length="1127" mass="124977">MLPISEEQHVDNSSSNQQHANASDDAAAAAANGLADDKSALGAEASLWTALYDYNAQGEDELTLRRGQIVVVLSTDSEVSGDVGWWTGKIGDKVGVFPRNFVTDADPLELPHEIDESELDIKEVIGSGGFCKVHRGYYDNEEVAIKIAHQTGEDDMQRMRDNVLQEAKLFWPLKHRNIAALRGVCLKTKLCLVMEYARGGSLNRILAGKIPPDVLVDWAIQIACGMNYLHSEAPMSIIHRDLKSSNVLIYEAIEGSQLHNKTLKITDFGLAREMYNTQCMSAAGTYAWMPPEVISRSMYSKSSDVWSYGVLLWELITGETPYKGFDPLSVAYGVAVNTLTLPIPKTCPETWGALMKSCWESDPHRRPDFKKIIEQLESSACSKFTLTPQESFHHLQELWKKEIAEVLHDLREKEKRFQTIEEELRNKEEQLKLMQKKQLEKANKLHELEEQLRQREINILGRELMMQPGTVPVPVPSKRKPKKSKKKPLQISLPTEFRHTITAVCDKVEPPGSPSLSRLRIVTRYQGNSKEDWRSGPANMPIMSPSPYLLSRFTSNVPLPTLYAGDAARKPKLSVIELLLYNMASLLAGVAAGYDVRMSNVSPVHPTLLSELPALKAAPKATSVEEQEQLPDQIDHSEHQLEATRYLANKPNALRYSALDTGTGTAMATQKPQTVAQRRVGGSQPYYTPVQRTPQHQLHQGVAVAGVAAVTTVPQAQPLQQPQTVALLYAGSQPPTPSPRRKLSSSSCNNADGFEEFRVGGGIGPPPLYAPADYLRNGPSYSNDGGAYRNGYFGSNYFPYRPELNFAYERDCKSYPDYSYDYNHRLPDYYDYQYEPPVQAVQAVQAVQVAAVAALPPLQTRTPPPRVPQMGVSAGGHRRTPSTVSNNSNVLLEHEELLYDYNNLNLNVNLNVEYECEPAPAPAPTSQIQQTTASQQQPPPPTGKQDFYIGSPKLINRLLHSPLANSKYAPVTRPVSLPFEQHTLSYQLQQQQQQQQQQLALQQVGISQGKLRSSLKKYNSNTLNGSISSQQGTPTNPTPPDSLTSDDSSYLSAKEGSIGSQHSRVRFSPEAYLDASSLPVGVLGRRMTSPGLQLPQQQQQQQQQQTQRRHRHTSSASTPSPSASSSS</sequence>
<evidence type="ECO:0000256" key="11">
    <source>
        <dbReference type="ARBA" id="ARBA00047559"/>
    </source>
</evidence>
<dbReference type="RefSeq" id="XP_030081747.1">
    <property type="nucleotide sequence ID" value="XM_030225887.1"/>
</dbReference>
<evidence type="ECO:0000256" key="9">
    <source>
        <dbReference type="ARBA" id="ARBA00022777"/>
    </source>
</evidence>
<dbReference type="InterPro" id="IPR001452">
    <property type="entry name" value="SH3_domain"/>
</dbReference>
<gene>
    <name evidence="19" type="primary">LOC111595007</name>
</gene>
<feature type="domain" description="SH3" evidence="16">
    <location>
        <begin position="43"/>
        <end position="107"/>
    </location>
</feature>
<feature type="region of interest" description="Disordered" evidence="15">
    <location>
        <begin position="468"/>
        <end position="489"/>
    </location>
</feature>
<evidence type="ECO:0000313" key="19">
    <source>
        <dbReference type="RefSeq" id="XP_030081747.1"/>
    </source>
</evidence>
<comment type="similarity">
    <text evidence="2">Belongs to the protein kinase superfamily. STE Ser/Thr protein kinase family. MAP kinase kinase kinase subfamily.</text>
</comment>
<dbReference type="InterPro" id="IPR036028">
    <property type="entry name" value="SH3-like_dom_sf"/>
</dbReference>
<organism evidence="18 19">
    <name type="scientific">Drosophila hydei</name>
    <name type="common">Fruit fly</name>
    <dbReference type="NCBI Taxonomy" id="7224"/>
    <lineage>
        <taxon>Eukaryota</taxon>
        <taxon>Metazoa</taxon>
        <taxon>Ecdysozoa</taxon>
        <taxon>Arthropoda</taxon>
        <taxon>Hexapoda</taxon>
        <taxon>Insecta</taxon>
        <taxon>Pterygota</taxon>
        <taxon>Neoptera</taxon>
        <taxon>Endopterygota</taxon>
        <taxon>Diptera</taxon>
        <taxon>Brachycera</taxon>
        <taxon>Muscomorpha</taxon>
        <taxon>Ephydroidea</taxon>
        <taxon>Drosophilidae</taxon>
        <taxon>Drosophila</taxon>
    </lineage>
</organism>
<dbReference type="InterPro" id="IPR008271">
    <property type="entry name" value="Ser/Thr_kinase_AS"/>
</dbReference>
<keyword evidence="7" id="KW-0677">Repeat</keyword>
<dbReference type="SMART" id="SM00326">
    <property type="entry name" value="SH3"/>
    <property type="match status" value="1"/>
</dbReference>
<keyword evidence="4 13" id="KW-0728">SH3 domain</keyword>
<feature type="compositionally biased region" description="Low complexity" evidence="15">
    <location>
        <begin position="12"/>
        <end position="28"/>
    </location>
</feature>
<protein>
    <recommendedName>
        <fullName evidence="3">mitogen-activated protein kinase kinase kinase</fullName>
        <ecNumber evidence="3">2.7.11.25</ecNumber>
    </recommendedName>
</protein>